<dbReference type="InterPro" id="IPR015797">
    <property type="entry name" value="NUDIX_hydrolase-like_dom_sf"/>
</dbReference>
<dbReference type="PROSITE" id="PS51462">
    <property type="entry name" value="NUDIX"/>
    <property type="match status" value="1"/>
</dbReference>
<dbReference type="GO" id="GO:0006753">
    <property type="term" value="P:nucleoside phosphate metabolic process"/>
    <property type="evidence" value="ECO:0007669"/>
    <property type="project" value="TreeGrafter"/>
</dbReference>
<organism evidence="2 3">
    <name type="scientific">Microbacterium oxydans</name>
    <dbReference type="NCBI Taxonomy" id="82380"/>
    <lineage>
        <taxon>Bacteria</taxon>
        <taxon>Bacillati</taxon>
        <taxon>Actinomycetota</taxon>
        <taxon>Actinomycetes</taxon>
        <taxon>Micrococcales</taxon>
        <taxon>Microbacteriaceae</taxon>
        <taxon>Microbacterium</taxon>
    </lineage>
</organism>
<reference evidence="2 3" key="1">
    <citation type="submission" date="2018-08" db="EMBL/GenBank/DDBJ databases">
        <title>Microbacterium oxydans strain HG3.</title>
        <authorList>
            <person name="ORTET P."/>
        </authorList>
    </citation>
    <scope>NUCLEOTIDE SEQUENCE [LARGE SCALE GENOMIC DNA]</scope>
    <source>
        <strain evidence="2 3">HG3</strain>
    </source>
</reference>
<dbReference type="RefSeq" id="WP_046749375.1">
    <property type="nucleotide sequence ID" value="NZ_BAAAKO010000001.1"/>
</dbReference>
<gene>
    <name evidence="2" type="primary">act_1</name>
    <name evidence="2" type="ORF">CVS54_01387</name>
</gene>
<dbReference type="CDD" id="cd24158">
    <property type="entry name" value="NUDIX_ADPRase_Rv1700"/>
    <property type="match status" value="1"/>
</dbReference>
<keyword evidence="1 2" id="KW-0378">Hydrolase</keyword>
<dbReference type="GO" id="GO:0019693">
    <property type="term" value="P:ribose phosphate metabolic process"/>
    <property type="evidence" value="ECO:0007669"/>
    <property type="project" value="TreeGrafter"/>
</dbReference>
<dbReference type="InterPro" id="IPR000086">
    <property type="entry name" value="NUDIX_hydrolase_dom"/>
</dbReference>
<dbReference type="GeneID" id="69642481"/>
<dbReference type="GO" id="GO:0016787">
    <property type="term" value="F:hydrolase activity"/>
    <property type="evidence" value="ECO:0007669"/>
    <property type="project" value="UniProtKB-KW"/>
</dbReference>
<accession>A0A3Q9J623</accession>
<dbReference type="EMBL" id="CP031422">
    <property type="protein sequence ID" value="AZS40065.1"/>
    <property type="molecule type" value="Genomic_DNA"/>
</dbReference>
<protein>
    <submittedName>
        <fullName evidence="2">Methanol dehydrogenase activator</fullName>
        <ecNumber evidence="2">3.-.-.-</ecNumber>
    </submittedName>
</protein>
<dbReference type="Gene3D" id="3.90.79.10">
    <property type="entry name" value="Nucleoside Triphosphate Pyrophosphohydrolase"/>
    <property type="match status" value="1"/>
</dbReference>
<dbReference type="EC" id="3.-.-.-" evidence="2"/>
<evidence type="ECO:0000256" key="1">
    <source>
        <dbReference type="ARBA" id="ARBA00022801"/>
    </source>
</evidence>
<dbReference type="PANTHER" id="PTHR11839:SF31">
    <property type="entry name" value="ADP-RIBOSE PYROPHOSPHATASE"/>
    <property type="match status" value="1"/>
</dbReference>
<proteinExistence type="predicted"/>
<dbReference type="KEGG" id="moy:CVS54_01387"/>
<dbReference type="SUPFAM" id="SSF55811">
    <property type="entry name" value="Nudix"/>
    <property type="match status" value="1"/>
</dbReference>
<dbReference type="GO" id="GO:0005829">
    <property type="term" value="C:cytosol"/>
    <property type="evidence" value="ECO:0007669"/>
    <property type="project" value="TreeGrafter"/>
</dbReference>
<sequence>MTESPQDLRDEPFEPEVLHSDLVYRGRVWDVRSDRVRYGDGEIVRQYVDHTGAVAIVALDDEGRVLLIQQYRHPIRHRDWELPAGLLDVEGEEPLAAARRELAEEADLVAERWEPLVSSWTTPGGNDEIIHVFLATGVSSADAAHDREDEEADIRVAWVPLSDAVSAVLEGRMRNGILAIGVLAASQRLRDRD</sequence>
<name>A0A3Q9J623_9MICO</name>
<evidence type="ECO:0000313" key="3">
    <source>
        <dbReference type="Proteomes" id="UP000274841"/>
    </source>
</evidence>
<evidence type="ECO:0000313" key="2">
    <source>
        <dbReference type="EMBL" id="AZS40065.1"/>
    </source>
</evidence>
<dbReference type="AlphaFoldDB" id="A0A3Q9J623"/>
<dbReference type="PANTHER" id="PTHR11839">
    <property type="entry name" value="UDP/ADP-SUGAR PYROPHOSPHATASE"/>
    <property type="match status" value="1"/>
</dbReference>
<dbReference type="Proteomes" id="UP000274841">
    <property type="component" value="Chromosome"/>
</dbReference>
<dbReference type="Pfam" id="PF00293">
    <property type="entry name" value="NUDIX"/>
    <property type="match status" value="1"/>
</dbReference>